<accession>A0A5N6KQ39</accession>
<dbReference type="OrthoDB" id="3527137at2759"/>
<dbReference type="InterPro" id="IPR056672">
    <property type="entry name" value="DUF7770"/>
</dbReference>
<organism evidence="2 3">
    <name type="scientific">Carpinus fangiana</name>
    <dbReference type="NCBI Taxonomy" id="176857"/>
    <lineage>
        <taxon>Eukaryota</taxon>
        <taxon>Viridiplantae</taxon>
        <taxon>Streptophyta</taxon>
        <taxon>Embryophyta</taxon>
        <taxon>Tracheophyta</taxon>
        <taxon>Spermatophyta</taxon>
        <taxon>Magnoliopsida</taxon>
        <taxon>eudicotyledons</taxon>
        <taxon>Gunneridae</taxon>
        <taxon>Pentapetalae</taxon>
        <taxon>rosids</taxon>
        <taxon>fabids</taxon>
        <taxon>Fagales</taxon>
        <taxon>Betulaceae</taxon>
        <taxon>Carpinus</taxon>
    </lineage>
</organism>
<dbReference type="EMBL" id="VIBQ01000010">
    <property type="protein sequence ID" value="KAB8338772.1"/>
    <property type="molecule type" value="Genomic_DNA"/>
</dbReference>
<protein>
    <recommendedName>
        <fullName evidence="1">DUF7770 domain-containing protein</fullName>
    </recommendedName>
</protein>
<reference evidence="2 3" key="1">
    <citation type="submission" date="2019-06" db="EMBL/GenBank/DDBJ databases">
        <title>A chromosomal-level reference genome of Carpinus fangiana (Coryloideae, Betulaceae).</title>
        <authorList>
            <person name="Yang X."/>
            <person name="Wang Z."/>
            <person name="Zhang L."/>
            <person name="Hao G."/>
            <person name="Liu J."/>
            <person name="Yang Y."/>
        </authorList>
    </citation>
    <scope>NUCLEOTIDE SEQUENCE [LARGE SCALE GENOMIC DNA]</scope>
    <source>
        <strain evidence="2">Cfa_2016G</strain>
        <tissue evidence="2">Leaf</tissue>
    </source>
</reference>
<evidence type="ECO:0000259" key="1">
    <source>
        <dbReference type="Pfam" id="PF24968"/>
    </source>
</evidence>
<sequence length="175" mass="20259">MAPITKEEALRNYTEIEALMIVVHTLGAVAPQLSDNHWSIVLKLPGQRQRSIRMSMEQEQDDDPTGILRWSEHNYWISHSVIKTWEFNVPNGLCVCHVADLLYENGRHLYQFSGGGSGCRYWVWTIIHDLIAKGWFNQEVTNILEPQLQLRWHTSQRTTAQAWVQGQFYTYASSA</sequence>
<dbReference type="Pfam" id="PF24968">
    <property type="entry name" value="DUF7770"/>
    <property type="match status" value="1"/>
</dbReference>
<gene>
    <name evidence="2" type="ORF">FH972_021717</name>
</gene>
<evidence type="ECO:0000313" key="3">
    <source>
        <dbReference type="Proteomes" id="UP000327013"/>
    </source>
</evidence>
<feature type="domain" description="DUF7770" evidence="1">
    <location>
        <begin position="20"/>
        <end position="169"/>
    </location>
</feature>
<name>A0A5N6KQ39_9ROSI</name>
<comment type="caution">
    <text evidence="2">The sequence shown here is derived from an EMBL/GenBank/DDBJ whole genome shotgun (WGS) entry which is preliminary data.</text>
</comment>
<dbReference type="Proteomes" id="UP000327013">
    <property type="component" value="Unassembled WGS sequence"/>
</dbReference>
<proteinExistence type="predicted"/>
<keyword evidence="3" id="KW-1185">Reference proteome</keyword>
<evidence type="ECO:0000313" key="2">
    <source>
        <dbReference type="EMBL" id="KAB8338772.1"/>
    </source>
</evidence>
<dbReference type="AlphaFoldDB" id="A0A5N6KQ39"/>